<feature type="domain" description="VTT" evidence="12">
    <location>
        <begin position="166"/>
        <end position="279"/>
    </location>
</feature>
<keyword evidence="7 11" id="KW-1133">Transmembrane helix</keyword>
<dbReference type="Pfam" id="PF09335">
    <property type="entry name" value="VTT_dom"/>
    <property type="match status" value="1"/>
</dbReference>
<feature type="transmembrane region" description="Helical" evidence="11">
    <location>
        <begin position="107"/>
        <end position="127"/>
    </location>
</feature>
<keyword evidence="14" id="KW-1185">Reference proteome</keyword>
<evidence type="ECO:0000256" key="5">
    <source>
        <dbReference type="ARBA" id="ARBA00020673"/>
    </source>
</evidence>
<comment type="subcellular location">
    <subcellularLocation>
        <location evidence="2">Golgi apparatus membrane</location>
        <topology evidence="2">Multi-pass membrane protein</topology>
    </subcellularLocation>
</comment>
<dbReference type="AlphaFoldDB" id="A0A2C5WZC5"/>
<reference evidence="13 14" key="2">
    <citation type="journal article" date="2013" name="IMA Fungus">
        <title>IMA Genome-F 1: Ceratocystis fimbriata: Draft nuclear genome sequence for the plant pathogen, Ceratocystis fimbriata.</title>
        <authorList>
            <person name="Wilken P.M."/>
            <person name="Steenkamp E.T."/>
            <person name="Wingfield M.J."/>
            <person name="de Beer Z.W."/>
            <person name="Wingfield B.D."/>
        </authorList>
    </citation>
    <scope>NUCLEOTIDE SEQUENCE [LARGE SCALE GENOMIC DNA]</scope>
    <source>
        <strain evidence="13 14">CBS 114723</strain>
    </source>
</reference>
<dbReference type="OrthoDB" id="166803at2759"/>
<protein>
    <recommendedName>
        <fullName evidence="4">Golgi apparatus membrane protein TVP38</fullName>
    </recommendedName>
    <alternativeName>
        <fullName evidence="5">Golgi apparatus membrane protein tvp38</fullName>
    </alternativeName>
</protein>
<reference evidence="13 14" key="1">
    <citation type="journal article" date="2013" name="Fungal Biol.">
        <title>Analysis of microsatellite markers in the genome of the plant pathogen Ceratocystis fimbriata.</title>
        <authorList>
            <person name="Simpson M.C."/>
            <person name="Wilken P.M."/>
            <person name="Coetzee M.P."/>
            <person name="Wingfield M.J."/>
            <person name="Wingfield B.D."/>
        </authorList>
    </citation>
    <scope>NUCLEOTIDE SEQUENCE [LARGE SCALE GENOMIC DNA]</scope>
    <source>
        <strain evidence="13 14">CBS 114723</strain>
    </source>
</reference>
<feature type="region of interest" description="Disordered" evidence="10">
    <location>
        <begin position="1"/>
        <end position="66"/>
    </location>
</feature>
<evidence type="ECO:0000256" key="6">
    <source>
        <dbReference type="ARBA" id="ARBA00022692"/>
    </source>
</evidence>
<evidence type="ECO:0000259" key="12">
    <source>
        <dbReference type="Pfam" id="PF09335"/>
    </source>
</evidence>
<feature type="compositionally biased region" description="Polar residues" evidence="10">
    <location>
        <begin position="56"/>
        <end position="65"/>
    </location>
</feature>
<evidence type="ECO:0000256" key="8">
    <source>
        <dbReference type="ARBA" id="ARBA00023034"/>
    </source>
</evidence>
<evidence type="ECO:0000313" key="13">
    <source>
        <dbReference type="EMBL" id="PHH51070.1"/>
    </source>
</evidence>
<dbReference type="STRING" id="1035309.A0A2C5WZC5"/>
<dbReference type="InterPro" id="IPR051076">
    <property type="entry name" value="Golgi_membrane_TVP38/TMEM64"/>
</dbReference>
<dbReference type="Proteomes" id="UP000222788">
    <property type="component" value="Unassembled WGS sequence"/>
</dbReference>
<dbReference type="InterPro" id="IPR032816">
    <property type="entry name" value="VTT_dom"/>
</dbReference>
<evidence type="ECO:0000256" key="4">
    <source>
        <dbReference type="ARBA" id="ARBA00013533"/>
    </source>
</evidence>
<feature type="transmembrane region" description="Helical" evidence="11">
    <location>
        <begin position="299"/>
        <end position="320"/>
    </location>
</feature>
<feature type="transmembrane region" description="Helical" evidence="11">
    <location>
        <begin position="148"/>
        <end position="169"/>
    </location>
</feature>
<evidence type="ECO:0000256" key="11">
    <source>
        <dbReference type="SAM" id="Phobius"/>
    </source>
</evidence>
<dbReference type="GO" id="GO:0000022">
    <property type="term" value="P:mitotic spindle elongation"/>
    <property type="evidence" value="ECO:0007669"/>
    <property type="project" value="TreeGrafter"/>
</dbReference>
<name>A0A2C5WZC5_9PEZI</name>
<evidence type="ECO:0000256" key="10">
    <source>
        <dbReference type="SAM" id="MobiDB-lite"/>
    </source>
</evidence>
<dbReference type="PANTHER" id="PTHR47549">
    <property type="entry name" value="GOLGI APPARATUS MEMBRANE PROTEIN TVP38-RELATED"/>
    <property type="match status" value="1"/>
</dbReference>
<keyword evidence="9 11" id="KW-0472">Membrane</keyword>
<comment type="function">
    <text evidence="1">Golgi membrane protein involved in vesicular trafficking and spindle migration.</text>
</comment>
<comment type="similarity">
    <text evidence="3">Belongs to the TVP38/TMEM64 family.</text>
</comment>
<sequence length="392" mass="42962">MPADYETTARALSLSPRLSPPHTPYSSSSSPAPPWIRPRNSTSGSPGAIRLGQPPLRSSDNSSGFHSEPMTLFERATALFEQARQQALTTYRMALRRFLALDPLQRVMVAVGGVVAVCFALVMLVYWHRIIAGLIPVVKKWRDVRGGWVVMWFIVFMTSFPPIIGYSTASTVAGFVYRFPGAWPIVASACVVGSSMSFLTSRTIFSGYVHRLVGQDPRFVALGQVLRRDGLLMLTMIRFCPLPFSLSNGFLATIPTITPTAFVISTALSTPKLLVHVWLASKLALLAENGDSMSFGEKLVNYLSMGIAGVIGITVTVLIYRRTMSRAAEIVRSGNAGEEYIEDIEQGLIENEQTNVLADEDALSLWGADDEEDAYRDRAYDEIMGKPGGLLN</sequence>
<dbReference type="PANTHER" id="PTHR47549:SF1">
    <property type="entry name" value="GOLGI APPARATUS MEMBRANE PROTEIN TVP38"/>
    <property type="match status" value="1"/>
</dbReference>
<evidence type="ECO:0000256" key="3">
    <source>
        <dbReference type="ARBA" id="ARBA00008640"/>
    </source>
</evidence>
<dbReference type="GO" id="GO:0016192">
    <property type="term" value="P:vesicle-mediated transport"/>
    <property type="evidence" value="ECO:0007669"/>
    <property type="project" value="TreeGrafter"/>
</dbReference>
<evidence type="ECO:0000256" key="9">
    <source>
        <dbReference type="ARBA" id="ARBA00023136"/>
    </source>
</evidence>
<evidence type="ECO:0000256" key="7">
    <source>
        <dbReference type="ARBA" id="ARBA00022989"/>
    </source>
</evidence>
<organism evidence="13 14">
    <name type="scientific">Ceratocystis fimbriata CBS 114723</name>
    <dbReference type="NCBI Taxonomy" id="1035309"/>
    <lineage>
        <taxon>Eukaryota</taxon>
        <taxon>Fungi</taxon>
        <taxon>Dikarya</taxon>
        <taxon>Ascomycota</taxon>
        <taxon>Pezizomycotina</taxon>
        <taxon>Sordariomycetes</taxon>
        <taxon>Hypocreomycetidae</taxon>
        <taxon>Microascales</taxon>
        <taxon>Ceratocystidaceae</taxon>
        <taxon>Ceratocystis</taxon>
    </lineage>
</organism>
<gene>
    <name evidence="13" type="primary">tvp38</name>
    <name evidence="13" type="ORF">CFIMG_004328RA</name>
</gene>
<evidence type="ECO:0000256" key="1">
    <source>
        <dbReference type="ARBA" id="ARBA00002978"/>
    </source>
</evidence>
<feature type="transmembrane region" description="Helical" evidence="11">
    <location>
        <begin position="181"/>
        <end position="201"/>
    </location>
</feature>
<evidence type="ECO:0000313" key="14">
    <source>
        <dbReference type="Proteomes" id="UP000222788"/>
    </source>
</evidence>
<evidence type="ECO:0000256" key="2">
    <source>
        <dbReference type="ARBA" id="ARBA00004653"/>
    </source>
</evidence>
<dbReference type="GO" id="GO:0000139">
    <property type="term" value="C:Golgi membrane"/>
    <property type="evidence" value="ECO:0007669"/>
    <property type="project" value="UniProtKB-SubCell"/>
</dbReference>
<dbReference type="EMBL" id="APWK03000105">
    <property type="protein sequence ID" value="PHH51070.1"/>
    <property type="molecule type" value="Genomic_DNA"/>
</dbReference>
<comment type="caution">
    <text evidence="13">The sequence shown here is derived from an EMBL/GenBank/DDBJ whole genome shotgun (WGS) entry which is preliminary data.</text>
</comment>
<accession>A0A2C5WZC5</accession>
<proteinExistence type="inferred from homology"/>
<keyword evidence="6 11" id="KW-0812">Transmembrane</keyword>
<keyword evidence="8" id="KW-0333">Golgi apparatus</keyword>